<accession>A0A1A7ZJG5</accession>
<feature type="non-terminal residue" evidence="2">
    <location>
        <position position="1"/>
    </location>
</feature>
<protein>
    <submittedName>
        <fullName evidence="2">Uncharacterized protein</fullName>
    </submittedName>
</protein>
<gene>
    <name evidence="2" type="primary">Nfu_g_1_016917</name>
</gene>
<reference evidence="2" key="1">
    <citation type="submission" date="2016-05" db="EMBL/GenBank/DDBJ databases">
        <authorList>
            <person name="Lavstsen T."/>
            <person name="Jespersen J.S."/>
        </authorList>
    </citation>
    <scope>NUCLEOTIDE SEQUENCE</scope>
    <source>
        <tissue evidence="2">Brain</tissue>
    </source>
</reference>
<evidence type="ECO:0000256" key="1">
    <source>
        <dbReference type="SAM" id="MobiDB-lite"/>
    </source>
</evidence>
<feature type="region of interest" description="Disordered" evidence="1">
    <location>
        <begin position="1"/>
        <end position="23"/>
    </location>
</feature>
<dbReference type="AlphaFoldDB" id="A0A1A7ZJG5"/>
<name>A0A1A7ZJG5_NOTFU</name>
<feature type="compositionally biased region" description="Basic and acidic residues" evidence="1">
    <location>
        <begin position="8"/>
        <end position="19"/>
    </location>
</feature>
<sequence length="97" mass="10700">CCLPVEEPNDRAEQHEKQDALSPNELEDFFVLHSVDSPPRPHLNKVHLSRMELVNNGLGMFSNDGGSGDDGNVFESGDDAPGADDGVTRERRWRIGV</sequence>
<reference evidence="2" key="2">
    <citation type="submission" date="2016-06" db="EMBL/GenBank/DDBJ databases">
        <title>The genome of a short-lived fish provides insights into sex chromosome evolution and the genetic control of aging.</title>
        <authorList>
            <person name="Reichwald K."/>
            <person name="Felder M."/>
            <person name="Petzold A."/>
            <person name="Koch P."/>
            <person name="Groth M."/>
            <person name="Platzer M."/>
        </authorList>
    </citation>
    <scope>NUCLEOTIDE SEQUENCE</scope>
    <source>
        <tissue evidence="2">Brain</tissue>
    </source>
</reference>
<evidence type="ECO:0000313" key="2">
    <source>
        <dbReference type="EMBL" id="SBP42200.1"/>
    </source>
</evidence>
<proteinExistence type="predicted"/>
<dbReference type="EMBL" id="HADY01003715">
    <property type="protein sequence ID" value="SBP42200.1"/>
    <property type="molecule type" value="Transcribed_RNA"/>
</dbReference>
<feature type="region of interest" description="Disordered" evidence="1">
    <location>
        <begin position="61"/>
        <end position="90"/>
    </location>
</feature>
<organism evidence="2">
    <name type="scientific">Nothobranchius furzeri</name>
    <name type="common">Turquoise killifish</name>
    <dbReference type="NCBI Taxonomy" id="105023"/>
    <lineage>
        <taxon>Eukaryota</taxon>
        <taxon>Metazoa</taxon>
        <taxon>Chordata</taxon>
        <taxon>Craniata</taxon>
        <taxon>Vertebrata</taxon>
        <taxon>Euteleostomi</taxon>
        <taxon>Actinopterygii</taxon>
        <taxon>Neopterygii</taxon>
        <taxon>Teleostei</taxon>
        <taxon>Neoteleostei</taxon>
        <taxon>Acanthomorphata</taxon>
        <taxon>Ovalentaria</taxon>
        <taxon>Atherinomorphae</taxon>
        <taxon>Cyprinodontiformes</taxon>
        <taxon>Nothobranchiidae</taxon>
        <taxon>Nothobranchius</taxon>
    </lineage>
</organism>